<dbReference type="GO" id="GO:0000155">
    <property type="term" value="F:phosphorelay sensor kinase activity"/>
    <property type="evidence" value="ECO:0007669"/>
    <property type="project" value="InterPro"/>
</dbReference>
<dbReference type="Pfam" id="PF07730">
    <property type="entry name" value="HisKA_3"/>
    <property type="match status" value="1"/>
</dbReference>
<evidence type="ECO:0000256" key="6">
    <source>
        <dbReference type="ARBA" id="ARBA00022777"/>
    </source>
</evidence>
<dbReference type="CDD" id="cd00130">
    <property type="entry name" value="PAS"/>
    <property type="match status" value="1"/>
</dbReference>
<comment type="subcellular location">
    <subcellularLocation>
        <location evidence="2">Membrane</location>
    </subcellularLocation>
</comment>
<dbReference type="SMART" id="SM00091">
    <property type="entry name" value="PAS"/>
    <property type="match status" value="1"/>
</dbReference>
<dbReference type="SMART" id="SM00387">
    <property type="entry name" value="HATPase_c"/>
    <property type="match status" value="1"/>
</dbReference>
<keyword evidence="5" id="KW-0808">Transferase</keyword>
<dbReference type="GO" id="GO:0006355">
    <property type="term" value="P:regulation of DNA-templated transcription"/>
    <property type="evidence" value="ECO:0007669"/>
    <property type="project" value="InterPro"/>
</dbReference>
<evidence type="ECO:0000313" key="13">
    <source>
        <dbReference type="Proteomes" id="UP000066549"/>
    </source>
</evidence>
<dbReference type="Gene3D" id="3.30.565.10">
    <property type="entry name" value="Histidine kinase-like ATPase, C-terminal domain"/>
    <property type="match status" value="1"/>
</dbReference>
<dbReference type="SUPFAM" id="SSF55874">
    <property type="entry name" value="ATPase domain of HSP90 chaperone/DNA topoisomerase II/histidine kinase"/>
    <property type="match status" value="1"/>
</dbReference>
<organism evidence="12 13">
    <name type="scientific">Methylophilales bacterium MBRS-H7</name>
    <dbReference type="NCBI Taxonomy" id="1623450"/>
    <lineage>
        <taxon>Bacteria</taxon>
        <taxon>Pseudomonadati</taxon>
        <taxon>Pseudomonadota</taxon>
        <taxon>Betaproteobacteria</taxon>
        <taxon>Nitrosomonadales</taxon>
        <taxon>OM43 clade</taxon>
    </lineage>
</organism>
<evidence type="ECO:0000256" key="8">
    <source>
        <dbReference type="SAM" id="Phobius"/>
    </source>
</evidence>
<dbReference type="Proteomes" id="UP000066549">
    <property type="component" value="Chromosome"/>
</dbReference>
<keyword evidence="7" id="KW-0902">Two-component regulatory system</keyword>
<evidence type="ECO:0000259" key="10">
    <source>
        <dbReference type="PROSITE" id="PS50112"/>
    </source>
</evidence>
<keyword evidence="13" id="KW-1185">Reference proteome</keyword>
<dbReference type="InterPro" id="IPR050482">
    <property type="entry name" value="Sensor_HK_TwoCompSys"/>
</dbReference>
<dbReference type="Gene3D" id="3.30.450.20">
    <property type="entry name" value="PAS domain"/>
    <property type="match status" value="1"/>
</dbReference>
<dbReference type="InterPro" id="IPR011712">
    <property type="entry name" value="Sig_transdc_His_kin_sub3_dim/P"/>
</dbReference>
<proteinExistence type="predicted"/>
<dbReference type="Pfam" id="PF00989">
    <property type="entry name" value="PAS"/>
    <property type="match status" value="1"/>
</dbReference>
<dbReference type="InterPro" id="IPR000014">
    <property type="entry name" value="PAS"/>
</dbReference>
<dbReference type="InterPro" id="IPR003594">
    <property type="entry name" value="HATPase_dom"/>
</dbReference>
<feature type="transmembrane region" description="Helical" evidence="8">
    <location>
        <begin position="6"/>
        <end position="26"/>
    </location>
</feature>
<evidence type="ECO:0000313" key="12">
    <source>
        <dbReference type="EMBL" id="AKO65329.1"/>
    </source>
</evidence>
<dbReference type="SUPFAM" id="SSF55785">
    <property type="entry name" value="PYP-like sensor domain (PAS domain)"/>
    <property type="match status" value="1"/>
</dbReference>
<comment type="catalytic activity">
    <reaction evidence="1">
        <text>ATP + protein L-histidine = ADP + protein N-phospho-L-histidine.</text>
        <dbReference type="EC" id="2.7.13.3"/>
    </reaction>
</comment>
<dbReference type="InterPro" id="IPR003660">
    <property type="entry name" value="HAMP_dom"/>
</dbReference>
<dbReference type="AlphaFoldDB" id="A0A0H4IXS3"/>
<evidence type="ECO:0000256" key="5">
    <source>
        <dbReference type="ARBA" id="ARBA00022679"/>
    </source>
</evidence>
<evidence type="ECO:0000256" key="2">
    <source>
        <dbReference type="ARBA" id="ARBA00004370"/>
    </source>
</evidence>
<dbReference type="Pfam" id="PF02518">
    <property type="entry name" value="HATPase_c"/>
    <property type="match status" value="1"/>
</dbReference>
<dbReference type="CDD" id="cd16917">
    <property type="entry name" value="HATPase_UhpB-NarQ-NarX-like"/>
    <property type="match status" value="1"/>
</dbReference>
<dbReference type="PANTHER" id="PTHR24421">
    <property type="entry name" value="NITRATE/NITRITE SENSOR PROTEIN NARX-RELATED"/>
    <property type="match status" value="1"/>
</dbReference>
<evidence type="ECO:0000259" key="9">
    <source>
        <dbReference type="PROSITE" id="PS50109"/>
    </source>
</evidence>
<protein>
    <recommendedName>
        <fullName evidence="3">histidine kinase</fullName>
        <ecNumber evidence="3">2.7.13.3</ecNumber>
    </recommendedName>
</protein>
<dbReference type="InterPro" id="IPR013767">
    <property type="entry name" value="PAS_fold"/>
</dbReference>
<gene>
    <name evidence="12" type="ORF">VI33_00730</name>
</gene>
<sequence length="567" mass="64854">MSLRVRLNLLIALIMILFLIGLSITLMKSSKKAIEEGVESSHRVTLQLLDTFITSSVQNPEWGYTHQVIQPFLVELGHVRSNIISLYDLNNHLLYQSPESTYRQEITPPLWFKNYMTPPQELNAKIIKYGRLIVESAPEGAIREAWYHTRSFMYISLIVFLLMNIFVYMLLGRWLSSINPLLKGIEDFGQGNLKTRLPKFDVPDFQKIATNFNKMGQSLEKFLNENKILALISQQTADAIMILDADQKINFWNHSAENMFGFKKKEVLGKSVKLIVPKNKLGELKSNLSYTHKNKKIQNLETRRVTKSKKIIDVSISISPFYDPDKKEVIGDIVSMRDISEKLKAERSKKALDQNRKLTGIIREKIEDERRSLARELHDELGQYVSAIKIFTQNIKNQAKGNDLIATSAESVTSAANQIYDGMHNIIRKLRPGSLDNLGLVETINDLVGVWQKQYPSMKITFKHNKVENLSEEISINIYRIIQEGMNNCLKHADASEVHIDLIADKRYLKISFRDNGKGFDTKILKSSKQFGIAGMRERIQGLNGKFELQSNEKGTIITGLIPIKKK</sequence>
<evidence type="ECO:0000256" key="4">
    <source>
        <dbReference type="ARBA" id="ARBA00022553"/>
    </source>
</evidence>
<keyword evidence="4" id="KW-0597">Phosphoprotein</keyword>
<feature type="domain" description="PAS" evidence="10">
    <location>
        <begin position="224"/>
        <end position="280"/>
    </location>
</feature>
<name>A0A0H4IXS3_9PROT</name>
<dbReference type="PROSITE" id="PS50885">
    <property type="entry name" value="HAMP"/>
    <property type="match status" value="1"/>
</dbReference>
<keyword evidence="8" id="KW-0472">Membrane</keyword>
<reference evidence="12 13" key="1">
    <citation type="submission" date="2015-03" db="EMBL/GenBank/DDBJ databases">
        <title>Comparative analysis of the OM43 clade including a novel species from Red Sea uncovers genomic and metabolic diversity among marine methylotrophs.</title>
        <authorList>
            <person name="Jimenez-Infante F."/>
            <person name="Ngugi D.K."/>
            <person name="Vinu M."/>
            <person name="Alam I."/>
            <person name="Kamau A."/>
            <person name="Blom J."/>
            <person name="Bajic V.B."/>
            <person name="Stingl U."/>
        </authorList>
    </citation>
    <scope>NUCLEOTIDE SEQUENCE [LARGE SCALE GENOMIC DNA]</scope>
    <source>
        <strain evidence="12 13">MBRSH7</strain>
    </source>
</reference>
<dbReference type="Gene3D" id="6.10.340.10">
    <property type="match status" value="1"/>
</dbReference>
<dbReference type="EMBL" id="CP011002">
    <property type="protein sequence ID" value="AKO65329.1"/>
    <property type="molecule type" value="Genomic_DNA"/>
</dbReference>
<feature type="domain" description="HAMP" evidence="11">
    <location>
        <begin position="172"/>
        <end position="224"/>
    </location>
</feature>
<evidence type="ECO:0000256" key="1">
    <source>
        <dbReference type="ARBA" id="ARBA00000085"/>
    </source>
</evidence>
<evidence type="ECO:0000259" key="11">
    <source>
        <dbReference type="PROSITE" id="PS50885"/>
    </source>
</evidence>
<keyword evidence="8" id="KW-1133">Transmembrane helix</keyword>
<dbReference type="PANTHER" id="PTHR24421:SF58">
    <property type="entry name" value="SIGNAL TRANSDUCTION HISTIDINE-PROTEIN KINASE_PHOSPHATASE UHPB"/>
    <property type="match status" value="1"/>
</dbReference>
<dbReference type="NCBIfam" id="TIGR00229">
    <property type="entry name" value="sensory_box"/>
    <property type="match status" value="1"/>
</dbReference>
<dbReference type="GO" id="GO:0016020">
    <property type="term" value="C:membrane"/>
    <property type="evidence" value="ECO:0007669"/>
    <property type="project" value="UniProtKB-SubCell"/>
</dbReference>
<dbReference type="InterPro" id="IPR036890">
    <property type="entry name" value="HATPase_C_sf"/>
</dbReference>
<dbReference type="EC" id="2.7.13.3" evidence="3"/>
<feature type="transmembrane region" description="Helical" evidence="8">
    <location>
        <begin position="152"/>
        <end position="171"/>
    </location>
</feature>
<evidence type="ECO:0000256" key="7">
    <source>
        <dbReference type="ARBA" id="ARBA00023012"/>
    </source>
</evidence>
<dbReference type="InterPro" id="IPR035965">
    <property type="entry name" value="PAS-like_dom_sf"/>
</dbReference>
<keyword evidence="6 12" id="KW-0418">Kinase</keyword>
<evidence type="ECO:0000256" key="3">
    <source>
        <dbReference type="ARBA" id="ARBA00012438"/>
    </source>
</evidence>
<dbReference type="PROSITE" id="PS50109">
    <property type="entry name" value="HIS_KIN"/>
    <property type="match status" value="1"/>
</dbReference>
<dbReference type="GO" id="GO:0046983">
    <property type="term" value="F:protein dimerization activity"/>
    <property type="evidence" value="ECO:0007669"/>
    <property type="project" value="InterPro"/>
</dbReference>
<keyword evidence="8" id="KW-0812">Transmembrane</keyword>
<dbReference type="PROSITE" id="PS50112">
    <property type="entry name" value="PAS"/>
    <property type="match status" value="1"/>
</dbReference>
<dbReference type="Gene3D" id="1.20.5.1930">
    <property type="match status" value="1"/>
</dbReference>
<accession>A0A0H4IXS3</accession>
<feature type="domain" description="Histidine kinase" evidence="9">
    <location>
        <begin position="372"/>
        <end position="566"/>
    </location>
</feature>
<dbReference type="InterPro" id="IPR005467">
    <property type="entry name" value="His_kinase_dom"/>
</dbReference>